<feature type="domain" description="TRF2/HOY1 PH-like" evidence="2">
    <location>
        <begin position="139"/>
        <end position="257"/>
    </location>
</feature>
<keyword evidence="4" id="KW-1185">Reference proteome</keyword>
<dbReference type="Pfam" id="PF24818">
    <property type="entry name" value="PH_TRF2_HOY1"/>
    <property type="match status" value="1"/>
</dbReference>
<sequence length="558" mass="60848">MVQLMKSGNLRSESSEKTSPRGGGEKVPVKLEIVEDTLEEEHGPYSKRSKTLQQFNQWGSETDSLSNPPSQYNLFDEPSPLGLRLRKSPSLLDLIQMKLSQGNASAVGPASGANSSSGDKKDVKGSAAVSATDKLKASNFPASLLRIGSWEYASRYEGDLVAKCYFAKHKLVWEVLEGGLKSKIEIQWSDIMALKANCPENGPGTLNVVLARQPLFFRETNPQPRKHTLWQATADFTDGQASIHRQHFLQCPQGLLNKHFEKLIQCDMRLNFLSKQSEIVLDSPYFESRPSVFEDLDDCKSQISHVESGKGSALPTFQESASPSAAQSSLNLEKGDVCGRALAGLSRETPSHISAMDTRATEGSGGCEANNSRATRNWDQIKVPGLHPSMSMSDLMSHIGNCITEQINSGNAPFAGDGVECKDILDDIAQYLLSDTQLTSASDEKSIMSRVNSLCCLLQKDPPSVPNLQNNGESCFELGSEGKSTQHNVASELITENKGRAADAAPQEGDAREFSGCKQPSAMSRKDSFGELLLHLPRIASLPKFLFNISEDGEYKAR</sequence>
<accession>A0AAN8W2W5</accession>
<feature type="compositionally biased region" description="Low complexity" evidence="1">
    <location>
        <begin position="320"/>
        <end position="329"/>
    </location>
</feature>
<feature type="region of interest" description="Disordered" evidence="1">
    <location>
        <begin position="349"/>
        <end position="373"/>
    </location>
</feature>
<dbReference type="AlphaFoldDB" id="A0AAN8W2W5"/>
<feature type="region of interest" description="Disordered" evidence="1">
    <location>
        <begin position="310"/>
        <end position="329"/>
    </location>
</feature>
<feature type="region of interest" description="Disordered" evidence="1">
    <location>
        <begin position="1"/>
        <end position="78"/>
    </location>
</feature>
<dbReference type="PANTHER" id="PTHR33494">
    <property type="entry name" value="OS02G0793800 PROTEIN"/>
    <property type="match status" value="1"/>
</dbReference>
<gene>
    <name evidence="3" type="ORF">RJ641_025422</name>
</gene>
<feature type="compositionally biased region" description="Basic and acidic residues" evidence="1">
    <location>
        <begin position="13"/>
        <end position="33"/>
    </location>
</feature>
<dbReference type="Proteomes" id="UP001370490">
    <property type="component" value="Unassembled WGS sequence"/>
</dbReference>
<feature type="region of interest" description="Disordered" evidence="1">
    <location>
        <begin position="499"/>
        <end position="520"/>
    </location>
</feature>
<feature type="compositionally biased region" description="Polar residues" evidence="1">
    <location>
        <begin position="51"/>
        <end position="73"/>
    </location>
</feature>
<feature type="region of interest" description="Disordered" evidence="1">
    <location>
        <begin position="105"/>
        <end position="125"/>
    </location>
</feature>
<evidence type="ECO:0000256" key="1">
    <source>
        <dbReference type="SAM" id="MobiDB-lite"/>
    </source>
</evidence>
<comment type="caution">
    <text evidence="3">The sequence shown here is derived from an EMBL/GenBank/DDBJ whole genome shotgun (WGS) entry which is preliminary data.</text>
</comment>
<evidence type="ECO:0000259" key="2">
    <source>
        <dbReference type="Pfam" id="PF24818"/>
    </source>
</evidence>
<evidence type="ECO:0000313" key="4">
    <source>
        <dbReference type="Proteomes" id="UP001370490"/>
    </source>
</evidence>
<proteinExistence type="predicted"/>
<protein>
    <recommendedName>
        <fullName evidence="2">TRF2/HOY1 PH-like domain-containing protein</fullName>
    </recommendedName>
</protein>
<evidence type="ECO:0000313" key="3">
    <source>
        <dbReference type="EMBL" id="KAK6944320.1"/>
    </source>
</evidence>
<dbReference type="InterPro" id="IPR057939">
    <property type="entry name" value="TRF2_HOY1_PH"/>
</dbReference>
<reference evidence="3 4" key="1">
    <citation type="submission" date="2023-12" db="EMBL/GenBank/DDBJ databases">
        <title>A high-quality genome assembly for Dillenia turbinata (Dilleniales).</title>
        <authorList>
            <person name="Chanderbali A."/>
        </authorList>
    </citation>
    <scope>NUCLEOTIDE SEQUENCE [LARGE SCALE GENOMIC DNA]</scope>
    <source>
        <strain evidence="3">LSX21</strain>
        <tissue evidence="3">Leaf</tissue>
    </source>
</reference>
<dbReference type="PANTHER" id="PTHR33494:SF27">
    <property type="entry name" value="ATP-DEPENDENT DNA HELICASE"/>
    <property type="match status" value="1"/>
</dbReference>
<dbReference type="EMBL" id="JBAMMX010000003">
    <property type="protein sequence ID" value="KAK6944320.1"/>
    <property type="molecule type" value="Genomic_DNA"/>
</dbReference>
<organism evidence="3 4">
    <name type="scientific">Dillenia turbinata</name>
    <dbReference type="NCBI Taxonomy" id="194707"/>
    <lineage>
        <taxon>Eukaryota</taxon>
        <taxon>Viridiplantae</taxon>
        <taxon>Streptophyta</taxon>
        <taxon>Embryophyta</taxon>
        <taxon>Tracheophyta</taxon>
        <taxon>Spermatophyta</taxon>
        <taxon>Magnoliopsida</taxon>
        <taxon>eudicotyledons</taxon>
        <taxon>Gunneridae</taxon>
        <taxon>Pentapetalae</taxon>
        <taxon>Dilleniales</taxon>
        <taxon>Dilleniaceae</taxon>
        <taxon>Dillenia</taxon>
    </lineage>
</organism>
<name>A0AAN8W2W5_9MAGN</name>